<sequence length="168" mass="19221">MSLENNVVENEDDLFTKIIDPETNRQVLLESAIGQQVIKNYIECLQNGPDSENIISTKMFYKTTKQSKVDNVKGLSIENIYEYAKNLDVGQYSGRELKQMIKGAHRKTPEKGNKVWIRRSSGKWQRAVISSVILDQEGHDAKCNVYFNADNNNIGSKKNLDIDDILFY</sequence>
<evidence type="ECO:0000313" key="1">
    <source>
        <dbReference type="EMBL" id="QHS86524.1"/>
    </source>
</evidence>
<reference evidence="1" key="1">
    <citation type="journal article" date="2020" name="Nature">
        <title>Giant virus diversity and host interactions through global metagenomics.</title>
        <authorList>
            <person name="Schulz F."/>
            <person name="Roux S."/>
            <person name="Paez-Espino D."/>
            <person name="Jungbluth S."/>
            <person name="Walsh D.A."/>
            <person name="Denef V.J."/>
            <person name="McMahon K.D."/>
            <person name="Konstantinidis K.T."/>
            <person name="Eloe-Fadrosh E.A."/>
            <person name="Kyrpides N.C."/>
            <person name="Woyke T."/>
        </authorList>
    </citation>
    <scope>NUCLEOTIDE SEQUENCE</scope>
    <source>
        <strain evidence="1">GVMAG-M-3300009422-16</strain>
    </source>
</reference>
<dbReference type="AlphaFoldDB" id="A0A6C0B400"/>
<proteinExistence type="predicted"/>
<name>A0A6C0B400_9ZZZZ</name>
<dbReference type="EMBL" id="MN739058">
    <property type="protein sequence ID" value="QHS86524.1"/>
    <property type="molecule type" value="Genomic_DNA"/>
</dbReference>
<accession>A0A6C0B400</accession>
<protein>
    <submittedName>
        <fullName evidence="1">Uncharacterized protein</fullName>
    </submittedName>
</protein>
<organism evidence="1">
    <name type="scientific">viral metagenome</name>
    <dbReference type="NCBI Taxonomy" id="1070528"/>
    <lineage>
        <taxon>unclassified sequences</taxon>
        <taxon>metagenomes</taxon>
        <taxon>organismal metagenomes</taxon>
    </lineage>
</organism>